<sequence>MIDFFIKVQQQIALNLPFVIYHKPNKSKLIGFFQKNDHLFFVDDFKESGFVFSPFNGNQMILIPLKESVKWETIVPTVEFEETKVTSSDENQEAKNHFLALIEKGVETIKKGVFDKVVLSRQEEVNVSNFDVVTTFEKLIALYPTAFTYCWFHPKIGLWMGATPERLLKANKSKFYTTALAGTQIFDPKKRTAVWGNKEQKEQQYVTDSILDSLKNHTAEIVLSSPYTVQAGKLLHINTDIEGVLKRSSSLKEVVSVLHPTPAVCGLPKQQAKDFILANEGYDRSYYTGFLGELNVKGDYLNKPKSHLFVNLRCMQIKQSEDKSDTAKAYLYMGCGITLESIPEKEWEESVNKSMTMKRVLDKMEQ</sequence>
<dbReference type="NCBIfam" id="TIGR00543">
    <property type="entry name" value="isochor_syn"/>
    <property type="match status" value="1"/>
</dbReference>
<evidence type="ECO:0000313" key="7">
    <source>
        <dbReference type="EMBL" id="OAZ04369.1"/>
    </source>
</evidence>
<dbReference type="InterPro" id="IPR015890">
    <property type="entry name" value="Chorismate_C"/>
</dbReference>
<dbReference type="OrthoDB" id="9806579at2"/>
<evidence type="ECO:0000259" key="6">
    <source>
        <dbReference type="Pfam" id="PF00425"/>
    </source>
</evidence>
<dbReference type="AlphaFoldDB" id="A0A199XSR1"/>
<proteinExistence type="inferred from homology"/>
<accession>A0A199XSR1</accession>
<comment type="similarity">
    <text evidence="2">Belongs to the isochorismate synthase family.</text>
</comment>
<dbReference type="EC" id="5.4.4.2" evidence="3"/>
<dbReference type="PATRIC" id="fig|29536.5.peg.1435"/>
<feature type="domain" description="Chorismate-utilising enzyme C-terminal" evidence="6">
    <location>
        <begin position="95"/>
        <end position="353"/>
    </location>
</feature>
<dbReference type="InterPro" id="IPR004561">
    <property type="entry name" value="IsoChor_synthase"/>
</dbReference>
<reference evidence="7 8" key="1">
    <citation type="submission" date="2016-06" db="EMBL/GenBank/DDBJ databases">
        <title>Draft genome sequence of Flavobacterium succinicans strain DD5b.</title>
        <authorList>
            <person name="Poehlein A."/>
            <person name="Daniel R."/>
            <person name="Simeonova D.D."/>
        </authorList>
    </citation>
    <scope>NUCLEOTIDE SEQUENCE [LARGE SCALE GENOMIC DNA]</scope>
    <source>
        <strain evidence="7 8">DD5b</strain>
    </source>
</reference>
<dbReference type="GO" id="GO:0008909">
    <property type="term" value="F:isochorismate synthase activity"/>
    <property type="evidence" value="ECO:0007669"/>
    <property type="project" value="UniProtKB-EC"/>
</dbReference>
<name>A0A199XSR1_9FLAO</name>
<evidence type="ECO:0000256" key="5">
    <source>
        <dbReference type="ARBA" id="ARBA00041564"/>
    </source>
</evidence>
<organism evidence="7 8">
    <name type="scientific">Flavobacterium succinicans</name>
    <dbReference type="NCBI Taxonomy" id="29536"/>
    <lineage>
        <taxon>Bacteria</taxon>
        <taxon>Pseudomonadati</taxon>
        <taxon>Bacteroidota</taxon>
        <taxon>Flavobacteriia</taxon>
        <taxon>Flavobacteriales</taxon>
        <taxon>Flavobacteriaceae</taxon>
        <taxon>Flavobacterium</taxon>
    </lineage>
</organism>
<comment type="catalytic activity">
    <reaction evidence="1">
        <text>chorismate = isochorismate</text>
        <dbReference type="Rhea" id="RHEA:18985"/>
        <dbReference type="ChEBI" id="CHEBI:29748"/>
        <dbReference type="ChEBI" id="CHEBI:29780"/>
        <dbReference type="EC" id="5.4.4.2"/>
    </reaction>
</comment>
<dbReference type="PANTHER" id="PTHR42839:SF2">
    <property type="entry name" value="ISOCHORISMATE SYNTHASE ENTC"/>
    <property type="match status" value="1"/>
</dbReference>
<keyword evidence="8" id="KW-1185">Reference proteome</keyword>
<dbReference type="RefSeq" id="WP_064715173.1">
    <property type="nucleotide sequence ID" value="NZ_JMTM01000035.1"/>
</dbReference>
<dbReference type="SUPFAM" id="SSF56322">
    <property type="entry name" value="ADC synthase"/>
    <property type="match status" value="1"/>
</dbReference>
<keyword evidence="4 7" id="KW-0413">Isomerase</keyword>
<dbReference type="EMBL" id="JMTM01000035">
    <property type="protein sequence ID" value="OAZ04369.1"/>
    <property type="molecule type" value="Genomic_DNA"/>
</dbReference>
<evidence type="ECO:0000256" key="1">
    <source>
        <dbReference type="ARBA" id="ARBA00000799"/>
    </source>
</evidence>
<evidence type="ECO:0000256" key="2">
    <source>
        <dbReference type="ARBA" id="ARBA00005297"/>
    </source>
</evidence>
<gene>
    <name evidence="7" type="primary">pchA</name>
    <name evidence="7" type="ORF">FLB_13650</name>
</gene>
<protein>
    <recommendedName>
        <fullName evidence="3">isochorismate synthase</fullName>
        <ecNumber evidence="3">5.4.4.2</ecNumber>
    </recommendedName>
    <alternativeName>
        <fullName evidence="5">Isochorismate mutase</fullName>
    </alternativeName>
</protein>
<evidence type="ECO:0000256" key="3">
    <source>
        <dbReference type="ARBA" id="ARBA00012824"/>
    </source>
</evidence>
<evidence type="ECO:0000256" key="4">
    <source>
        <dbReference type="ARBA" id="ARBA00023235"/>
    </source>
</evidence>
<comment type="caution">
    <text evidence="7">The sequence shown here is derived from an EMBL/GenBank/DDBJ whole genome shotgun (WGS) entry which is preliminary data.</text>
</comment>
<dbReference type="Pfam" id="PF00425">
    <property type="entry name" value="Chorismate_bind"/>
    <property type="match status" value="1"/>
</dbReference>
<dbReference type="Gene3D" id="3.60.120.10">
    <property type="entry name" value="Anthranilate synthase"/>
    <property type="match status" value="1"/>
</dbReference>
<dbReference type="PANTHER" id="PTHR42839">
    <property type="entry name" value="ISOCHORISMATE SYNTHASE ENTC"/>
    <property type="match status" value="1"/>
</dbReference>
<dbReference type="Proteomes" id="UP000093807">
    <property type="component" value="Unassembled WGS sequence"/>
</dbReference>
<dbReference type="InterPro" id="IPR005801">
    <property type="entry name" value="ADC_synthase"/>
</dbReference>
<evidence type="ECO:0000313" key="8">
    <source>
        <dbReference type="Proteomes" id="UP000093807"/>
    </source>
</evidence>